<protein>
    <submittedName>
        <fullName evidence="1">Uncharacterized protein</fullName>
    </submittedName>
</protein>
<gene>
    <name evidence="1" type="ORF">I8D64_12740</name>
</gene>
<accession>A0ABS1BC87</accession>
<evidence type="ECO:0000313" key="1">
    <source>
        <dbReference type="EMBL" id="MBK0332263.1"/>
    </source>
</evidence>
<comment type="caution">
    <text evidence="1">The sequence shown here is derived from an EMBL/GenBank/DDBJ whole genome shotgun (WGS) entry which is preliminary data.</text>
</comment>
<dbReference type="Proteomes" id="UP000612352">
    <property type="component" value="Unassembled WGS sequence"/>
</dbReference>
<dbReference type="EMBL" id="JAEDAJ010000008">
    <property type="protein sequence ID" value="MBK0332263.1"/>
    <property type="molecule type" value="Genomic_DNA"/>
</dbReference>
<evidence type="ECO:0000313" key="2">
    <source>
        <dbReference type="Proteomes" id="UP000612352"/>
    </source>
</evidence>
<name>A0ABS1BC87_9MICO</name>
<keyword evidence="2" id="KW-1185">Reference proteome</keyword>
<dbReference type="RefSeq" id="WP_200503169.1">
    <property type="nucleotide sequence ID" value="NZ_JAEDAJ010000008.1"/>
</dbReference>
<sequence length="422" mass="46555">MSPAAPSVGRMISSGLDAVPKMLRHDSPRTRHEAMARGMLDHVLRDRRARRQFARRIADVSGSVPAFRTTTRSAADAFDLVGQSPSTGSSEILAVKLVIDGDLSEERLRSLLDSLERTPGSRLLLIVPRSRRSAVREVDDPTGRIRMVTWAQVAKRLVPHDPEGAELWTALAEFGENQAVEDAQQPIAPKVLLDEEVTTELRDHLRSMLLVSDELIHRAPRFSSSRSHPRAWLHAGASGNDLGVEFDAVEDGSAIWLVGSRPQRSFPLGIGALGSDEEREAAIARLRAIASHADWRYDADLTFEPDSFIGTPASRKLEDARSLLWEVLDPGRLEASGFPLVPRQQPDMTADRLSVRVHAPSIPRSGTFLVSIGGSSTWRTLLPRVTREYDHRTYVVQAKKSDSVQDLVTSVHEALHSLATKP</sequence>
<reference evidence="1 2" key="1">
    <citation type="submission" date="2020-12" db="EMBL/GenBank/DDBJ databases">
        <title>Brachybacterium sp. MASK1Z-5, whole genome shotgun sequence.</title>
        <authorList>
            <person name="Tuo L."/>
        </authorList>
    </citation>
    <scope>NUCLEOTIDE SEQUENCE [LARGE SCALE GENOMIC DNA]</scope>
    <source>
        <strain evidence="1 2">MASK1Z-5</strain>
    </source>
</reference>
<organism evidence="1 2">
    <name type="scientific">Brachybacterium halotolerans</name>
    <dbReference type="NCBI Taxonomy" id="2795215"/>
    <lineage>
        <taxon>Bacteria</taxon>
        <taxon>Bacillati</taxon>
        <taxon>Actinomycetota</taxon>
        <taxon>Actinomycetes</taxon>
        <taxon>Micrococcales</taxon>
        <taxon>Dermabacteraceae</taxon>
        <taxon>Brachybacterium</taxon>
    </lineage>
</organism>
<proteinExistence type="predicted"/>